<keyword evidence="2 3" id="KW-0175">Coiled coil</keyword>
<sequence>MRTNKYILLAATLLGLSSCGNKRGDYDASGTFEATEVIVSSEANGKIMQFNIEEGQLLKAGEEVGCIDTLQLYLKKMQLLASGKAIASKSTDINKQIAATKEQIGKAEYERKRTENLLKENAATQKQIDDIDSQIAVLKKQLEAQISTLQRGNASITEESSAYEIQVAQLDDQLRKCHITSPICGTVLAKYAEAGELATQGKPLFKVADVQHLFLRAYITADQLSQLKLGDKVKVFSDLGKDDRREYEGTITWISDKSEFTPKTIQTRDERANLVYATKIAVKNDGYIKIGMYGEMKK</sequence>
<organism evidence="5 6">
    <name type="scientific">Phocaeicola vulgatus str. 3975 RP4</name>
    <dbReference type="NCBI Taxonomy" id="1339352"/>
    <lineage>
        <taxon>Bacteria</taxon>
        <taxon>Pseudomonadati</taxon>
        <taxon>Bacteroidota</taxon>
        <taxon>Bacteroidia</taxon>
        <taxon>Bacteroidales</taxon>
        <taxon>Bacteroidaceae</taxon>
        <taxon>Phocaeicola</taxon>
    </lineage>
</organism>
<dbReference type="EMBL" id="JNHM01000094">
    <property type="protein sequence ID" value="KDS47787.1"/>
    <property type="molecule type" value="Genomic_DNA"/>
</dbReference>
<evidence type="ECO:0000313" key="6">
    <source>
        <dbReference type="Proteomes" id="UP000027661"/>
    </source>
</evidence>
<evidence type="ECO:0000256" key="2">
    <source>
        <dbReference type="ARBA" id="ARBA00023054"/>
    </source>
</evidence>
<name>A0A069S9E7_PHOVU</name>
<accession>A0A069S9E7</accession>
<dbReference type="InterPro" id="IPR050465">
    <property type="entry name" value="UPF0194_transport"/>
</dbReference>
<protein>
    <submittedName>
        <fullName evidence="5">HlyD secretion family protein</fullName>
    </submittedName>
</protein>
<evidence type="ECO:0000313" key="5">
    <source>
        <dbReference type="EMBL" id="KDS47787.1"/>
    </source>
</evidence>
<dbReference type="Pfam" id="PF25917">
    <property type="entry name" value="BSH_RND"/>
    <property type="match status" value="1"/>
</dbReference>
<dbReference type="GO" id="GO:0030313">
    <property type="term" value="C:cell envelope"/>
    <property type="evidence" value="ECO:0007669"/>
    <property type="project" value="UniProtKB-SubCell"/>
</dbReference>
<feature type="coiled-coil region" evidence="3">
    <location>
        <begin position="97"/>
        <end position="159"/>
    </location>
</feature>
<proteinExistence type="predicted"/>
<dbReference type="Gene3D" id="1.10.287.470">
    <property type="entry name" value="Helix hairpin bin"/>
    <property type="match status" value="1"/>
</dbReference>
<dbReference type="Proteomes" id="UP000027661">
    <property type="component" value="Unassembled WGS sequence"/>
</dbReference>
<reference evidence="5 6" key="1">
    <citation type="submission" date="2014-04" db="EMBL/GenBank/DDBJ databases">
        <authorList>
            <person name="Sears C."/>
            <person name="Carroll K."/>
            <person name="Sack B.R."/>
            <person name="Qadri F."/>
            <person name="Myers L.L."/>
            <person name="Chung G.-T."/>
            <person name="Escheverria P."/>
            <person name="Fraser C.M."/>
            <person name="Sadzewicz L."/>
            <person name="Shefchek K.A."/>
            <person name="Tallon L."/>
            <person name="Das S.P."/>
            <person name="Daugherty S."/>
            <person name="Mongodin E.F."/>
        </authorList>
    </citation>
    <scope>NUCLEOTIDE SEQUENCE [LARGE SCALE GENOMIC DNA]</scope>
    <source>
        <strain evidence="5 6">3975 RP4</strain>
    </source>
</reference>
<evidence type="ECO:0000256" key="3">
    <source>
        <dbReference type="SAM" id="Coils"/>
    </source>
</evidence>
<dbReference type="InterPro" id="IPR058625">
    <property type="entry name" value="MdtA-like_BSH"/>
</dbReference>
<gene>
    <name evidence="5" type="ORF">M099_3467</name>
</gene>
<dbReference type="AlphaFoldDB" id="A0A069S9E7"/>
<dbReference type="SUPFAM" id="SSF111369">
    <property type="entry name" value="HlyD-like secretion proteins"/>
    <property type="match status" value="1"/>
</dbReference>
<dbReference type="PANTHER" id="PTHR32347:SF23">
    <property type="entry name" value="BLL5650 PROTEIN"/>
    <property type="match status" value="1"/>
</dbReference>
<evidence type="ECO:0000259" key="4">
    <source>
        <dbReference type="Pfam" id="PF25917"/>
    </source>
</evidence>
<dbReference type="RefSeq" id="WP_008668976.1">
    <property type="nucleotide sequence ID" value="NZ_JNHM01000094.1"/>
</dbReference>
<evidence type="ECO:0000256" key="1">
    <source>
        <dbReference type="ARBA" id="ARBA00004196"/>
    </source>
</evidence>
<dbReference type="Gene3D" id="2.40.30.170">
    <property type="match status" value="1"/>
</dbReference>
<dbReference type="PROSITE" id="PS51257">
    <property type="entry name" value="PROKAR_LIPOPROTEIN"/>
    <property type="match status" value="1"/>
</dbReference>
<dbReference type="PATRIC" id="fig|1339352.3.peg.3288"/>
<comment type="subcellular location">
    <subcellularLocation>
        <location evidence="1">Cell envelope</location>
    </subcellularLocation>
</comment>
<dbReference type="PANTHER" id="PTHR32347">
    <property type="entry name" value="EFFLUX SYSTEM COMPONENT YKNX-RELATED"/>
    <property type="match status" value="1"/>
</dbReference>
<comment type="caution">
    <text evidence="5">The sequence shown here is derived from an EMBL/GenBank/DDBJ whole genome shotgun (WGS) entry which is preliminary data.</text>
</comment>
<feature type="domain" description="Multidrug resistance protein MdtA-like barrel-sandwich hybrid" evidence="4">
    <location>
        <begin position="37"/>
        <end position="207"/>
    </location>
</feature>
<dbReference type="Gene3D" id="2.40.50.100">
    <property type="match status" value="1"/>
</dbReference>